<evidence type="ECO:0000313" key="3">
    <source>
        <dbReference type="Proteomes" id="UP000711995"/>
    </source>
</evidence>
<name>A0A968GA73_9SPIO</name>
<keyword evidence="2" id="KW-0378">Hydrolase</keyword>
<dbReference type="Proteomes" id="UP000711995">
    <property type="component" value="Unassembled WGS sequence"/>
</dbReference>
<protein>
    <submittedName>
        <fullName evidence="2">Restriction endonuclease</fullName>
    </submittedName>
</protein>
<proteinExistence type="predicted"/>
<dbReference type="RefSeq" id="WP_167701057.1">
    <property type="nucleotide sequence ID" value="NZ_CP118176.1"/>
</dbReference>
<sequence length="387" mass="44728">MNKTYFYDKICFIQIGGILMAFSDELYSLGKKYKEYEEAGGNEGIGKVLPHEEAIKAAIIRPFIKILGYDTANPLEVMPEYTADVPGKKGEKVDFAIMNQGNPILLVECKKAEAPLNKHSGQLFRYFTTEKAKFALLTNGKEYRFFTDLDEDNKMDVGYFLVADITQLNEDVINDLKRFRKETFNQEALIQYAERSKYLNLLKEKIKEDFENPEKDFVSLLYSRIKGPKVTDKRLPAYSELVKTAWIQILNENFNARIARATMPEVEPSSPLIGNSSEKKLPETTEEELAFHRKIMNLLKADVETKDITYRDGMGQFSILWRDNRRQPLVHLIAESSTAYRGEKMIILYPVNIETGEKEEEKIVIKSIDEIKNYKDILLQTIRLYHP</sequence>
<organism evidence="2 3">
    <name type="scientific">Entomospira entomophila</name>
    <dbReference type="NCBI Taxonomy" id="2719988"/>
    <lineage>
        <taxon>Bacteria</taxon>
        <taxon>Pseudomonadati</taxon>
        <taxon>Spirochaetota</taxon>
        <taxon>Spirochaetia</taxon>
        <taxon>Spirochaetales</taxon>
        <taxon>Spirochaetaceae</taxon>
        <taxon>Entomospira</taxon>
    </lineage>
</organism>
<dbReference type="AlphaFoldDB" id="A0A968GA73"/>
<keyword evidence="2" id="KW-0255">Endonuclease</keyword>
<keyword evidence="2" id="KW-0540">Nuclease</keyword>
<dbReference type="Gene3D" id="3.90.1570.30">
    <property type="match status" value="1"/>
</dbReference>
<keyword evidence="3" id="KW-1185">Reference proteome</keyword>
<comment type="caution">
    <text evidence="2">The sequence shown here is derived from an EMBL/GenBank/DDBJ whole genome shotgun (WGS) entry which is preliminary data.</text>
</comment>
<feature type="domain" description="Type I restriction enzyme R protein N-terminal" evidence="1">
    <location>
        <begin position="51"/>
        <end position="148"/>
    </location>
</feature>
<dbReference type="EMBL" id="JAATLJ010000003">
    <property type="protein sequence ID" value="NIZ41435.1"/>
    <property type="molecule type" value="Genomic_DNA"/>
</dbReference>
<dbReference type="Pfam" id="PF13588">
    <property type="entry name" value="HSDR_N_2"/>
    <property type="match status" value="1"/>
</dbReference>
<dbReference type="GO" id="GO:0004519">
    <property type="term" value="F:endonuclease activity"/>
    <property type="evidence" value="ECO:0007669"/>
    <property type="project" value="UniProtKB-KW"/>
</dbReference>
<gene>
    <name evidence="2" type="ORF">HCT14_07935</name>
</gene>
<reference evidence="2 3" key="1">
    <citation type="submission" date="2020-03" db="EMBL/GenBank/DDBJ databases">
        <title>Spirochaetal bacteria isolated from arthropods constitute a novel genus Entomospira genus novum within the order Spirochaetales.</title>
        <authorList>
            <person name="Grana-Miraglia L."/>
            <person name="Sikutova S."/>
            <person name="Fingerle V."/>
            <person name="Sing A."/>
            <person name="Castillo-Ramirez S."/>
            <person name="Margos G."/>
            <person name="Rudolf I."/>
        </authorList>
    </citation>
    <scope>NUCLEOTIDE SEQUENCE [LARGE SCALE GENOMIC DNA]</scope>
    <source>
        <strain evidence="2 3">BR193</strain>
    </source>
</reference>
<dbReference type="InterPro" id="IPR029464">
    <property type="entry name" value="HSDR_N"/>
</dbReference>
<evidence type="ECO:0000259" key="1">
    <source>
        <dbReference type="Pfam" id="PF13588"/>
    </source>
</evidence>
<evidence type="ECO:0000313" key="2">
    <source>
        <dbReference type="EMBL" id="NIZ41435.1"/>
    </source>
</evidence>
<accession>A0A968GA73</accession>